<keyword evidence="6" id="KW-1185">Reference proteome</keyword>
<keyword evidence="1" id="KW-0805">Transcription regulation</keyword>
<name>A0A8J7YIK8_9EURY</name>
<sequence length="196" mass="22177">MTDSQALERSWLVTWNLQGTGDIIYTLFYIVGDREVYREHVAEAEETVHCDITPVDDRSFYAYVREREKEVFQRFRAAFEQPSVVILPPLAYRPEGRVDFDVGGEAAELAEILENLPDEITVSVSEVGEYDSRPGVPAVDLTARQREALRAAAEVGYYEYPRTGNIADVAERLDCATSTASNHLQKAQARLVRQFI</sequence>
<dbReference type="Pfam" id="PF24278">
    <property type="entry name" value="HVO_0513_N"/>
    <property type="match status" value="1"/>
</dbReference>
<dbReference type="Proteomes" id="UP000783863">
    <property type="component" value="Unassembled WGS sequence"/>
</dbReference>
<reference evidence="5" key="1">
    <citation type="submission" date="2021-06" db="EMBL/GenBank/DDBJ databases">
        <title>Halomicroarcula sp. F24A a new haloarchaeum isolated from saline soil.</title>
        <authorList>
            <person name="Duran-Viseras A."/>
            <person name="Sanchez-Porro C."/>
            <person name="Ventosa A."/>
        </authorList>
    </citation>
    <scope>NUCLEOTIDE SEQUENCE</scope>
    <source>
        <strain evidence="5">F24A</strain>
    </source>
</reference>
<dbReference type="PANTHER" id="PTHR34236:SF1">
    <property type="entry name" value="DIMETHYL SULFOXIDE REDUCTASE TRANSCRIPTIONAL ACTIVATOR"/>
    <property type="match status" value="1"/>
</dbReference>
<evidence type="ECO:0000256" key="2">
    <source>
        <dbReference type="ARBA" id="ARBA00023163"/>
    </source>
</evidence>
<evidence type="ECO:0000256" key="1">
    <source>
        <dbReference type="ARBA" id="ARBA00023015"/>
    </source>
</evidence>
<dbReference type="Gene3D" id="1.10.10.10">
    <property type="entry name" value="Winged helix-like DNA-binding domain superfamily/Winged helix DNA-binding domain"/>
    <property type="match status" value="1"/>
</dbReference>
<dbReference type="InterPro" id="IPR056493">
    <property type="entry name" value="HVO_0513_N"/>
</dbReference>
<comment type="caution">
    <text evidence="5">The sequence shown here is derived from an EMBL/GenBank/DDBJ whole genome shotgun (WGS) entry which is preliminary data.</text>
</comment>
<dbReference type="PANTHER" id="PTHR34236">
    <property type="entry name" value="DIMETHYL SULFOXIDE REDUCTASE TRANSCRIPTIONAL ACTIVATOR"/>
    <property type="match status" value="1"/>
</dbReference>
<keyword evidence="2" id="KW-0804">Transcription</keyword>
<evidence type="ECO:0000259" key="3">
    <source>
        <dbReference type="Pfam" id="PF04967"/>
    </source>
</evidence>
<evidence type="ECO:0000313" key="5">
    <source>
        <dbReference type="EMBL" id="MBX0303744.1"/>
    </source>
</evidence>
<feature type="domain" description="HTH bat-type" evidence="3">
    <location>
        <begin position="141"/>
        <end position="192"/>
    </location>
</feature>
<accession>A0A8J7YIK8</accession>
<dbReference type="AlphaFoldDB" id="A0A8J7YIK8"/>
<evidence type="ECO:0000259" key="4">
    <source>
        <dbReference type="Pfam" id="PF24278"/>
    </source>
</evidence>
<dbReference type="EMBL" id="RKLQ01000001">
    <property type="protein sequence ID" value="MBX0303744.1"/>
    <property type="molecule type" value="Genomic_DNA"/>
</dbReference>
<dbReference type="InterPro" id="IPR036388">
    <property type="entry name" value="WH-like_DNA-bd_sf"/>
</dbReference>
<evidence type="ECO:0000313" key="6">
    <source>
        <dbReference type="Proteomes" id="UP000783863"/>
    </source>
</evidence>
<organism evidence="5 6">
    <name type="scientific">Haloarcula salinisoli</name>
    <dbReference type="NCBI Taxonomy" id="2487746"/>
    <lineage>
        <taxon>Archaea</taxon>
        <taxon>Methanobacteriati</taxon>
        <taxon>Methanobacteriota</taxon>
        <taxon>Stenosarchaea group</taxon>
        <taxon>Halobacteria</taxon>
        <taxon>Halobacteriales</taxon>
        <taxon>Haloarculaceae</taxon>
        <taxon>Haloarcula</taxon>
    </lineage>
</organism>
<dbReference type="Pfam" id="PF04967">
    <property type="entry name" value="HTH_10"/>
    <property type="match status" value="1"/>
</dbReference>
<feature type="domain" description="HVO-0513-like N-terminal" evidence="4">
    <location>
        <begin position="4"/>
        <end position="130"/>
    </location>
</feature>
<protein>
    <submittedName>
        <fullName evidence="5">Helix-turn-helix domain-containing protein</fullName>
    </submittedName>
</protein>
<dbReference type="InterPro" id="IPR007050">
    <property type="entry name" value="HTH_bacterioopsin"/>
</dbReference>
<proteinExistence type="predicted"/>
<gene>
    <name evidence="5" type="ORF">EGD98_08675</name>
</gene>